<sequence>MCYRDDGDYFEPGEFDEKIEELKNELRESVKKEINDEIEKLRKENKELQGIKRNFESVKKDFERKKDECDRAIRNAESKAKQARLKELMEHFKITLWAVSWDYRYKKKCDKCDKNRRIQVALPSGKTVDDECSCRVSKKVYYPKENVLYELSERNREFMAWYMAKGDRGEEYFVGGPRAEYAKVVVDHNKDFKEIETEELRKVFFTTKEECQAFCNYINGTEVLGYDYNVEGQPVVQREETE</sequence>
<dbReference type="Proteomes" id="UP000266172">
    <property type="component" value="Unassembled WGS sequence"/>
</dbReference>
<dbReference type="RefSeq" id="WP_118096266.1">
    <property type="nucleotide sequence ID" value="NZ_QRVL01000001.1"/>
</dbReference>
<dbReference type="AlphaFoldDB" id="A0A395V9J0"/>
<accession>A0A395V9J0</accession>
<name>A0A395V9J0_9FIRM</name>
<organism evidence="2 3">
    <name type="scientific">Roseburia hominis</name>
    <dbReference type="NCBI Taxonomy" id="301301"/>
    <lineage>
        <taxon>Bacteria</taxon>
        <taxon>Bacillati</taxon>
        <taxon>Bacillota</taxon>
        <taxon>Clostridia</taxon>
        <taxon>Lachnospirales</taxon>
        <taxon>Lachnospiraceae</taxon>
        <taxon>Roseburia</taxon>
    </lineage>
</organism>
<keyword evidence="1" id="KW-0175">Coiled coil</keyword>
<evidence type="ECO:0000313" key="3">
    <source>
        <dbReference type="Proteomes" id="UP000266172"/>
    </source>
</evidence>
<feature type="coiled-coil region" evidence="1">
    <location>
        <begin position="24"/>
        <end position="86"/>
    </location>
</feature>
<reference evidence="2 3" key="1">
    <citation type="submission" date="2018-08" db="EMBL/GenBank/DDBJ databases">
        <title>A genome reference for cultivated species of the human gut microbiota.</title>
        <authorList>
            <person name="Zou Y."/>
            <person name="Xue W."/>
            <person name="Luo G."/>
        </authorList>
    </citation>
    <scope>NUCLEOTIDE SEQUENCE [LARGE SCALE GENOMIC DNA]</scope>
    <source>
        <strain evidence="2 3">AF22-12AC</strain>
    </source>
</reference>
<dbReference type="EMBL" id="QRVL01000001">
    <property type="protein sequence ID" value="RGS41961.1"/>
    <property type="molecule type" value="Genomic_DNA"/>
</dbReference>
<evidence type="ECO:0000256" key="1">
    <source>
        <dbReference type="SAM" id="Coils"/>
    </source>
</evidence>
<protein>
    <submittedName>
        <fullName evidence="2">Uncharacterized protein</fullName>
    </submittedName>
</protein>
<evidence type="ECO:0000313" key="2">
    <source>
        <dbReference type="EMBL" id="RGS41961.1"/>
    </source>
</evidence>
<proteinExistence type="predicted"/>
<gene>
    <name evidence="2" type="ORF">DWX93_01060</name>
</gene>
<comment type="caution">
    <text evidence="2">The sequence shown here is derived from an EMBL/GenBank/DDBJ whole genome shotgun (WGS) entry which is preliminary data.</text>
</comment>